<comment type="subcellular location">
    <subcellularLocation>
        <location evidence="1">Cell membrane</location>
        <topology evidence="1">Peripheral membrane protein</topology>
        <orientation evidence="1">Cytoplasmic side</orientation>
    </subcellularLocation>
</comment>
<comment type="similarity">
    <text evidence="1">Belongs to the UPF0161 family.</text>
</comment>
<keyword evidence="1" id="KW-1003">Cell membrane</keyword>
<organism evidence="2 3">
    <name type="scientific">Suicoccus acidiformans</name>
    <dbReference type="NCBI Taxonomy" id="2036206"/>
    <lineage>
        <taxon>Bacteria</taxon>
        <taxon>Bacillati</taxon>
        <taxon>Bacillota</taxon>
        <taxon>Bacilli</taxon>
        <taxon>Lactobacillales</taxon>
        <taxon>Aerococcaceae</taxon>
        <taxon>Suicoccus</taxon>
    </lineage>
</organism>
<keyword evidence="1" id="KW-0472">Membrane</keyword>
<dbReference type="PANTHER" id="PTHR33383">
    <property type="entry name" value="MEMBRANE PROTEIN INSERTION EFFICIENCY FACTOR-RELATED"/>
    <property type="match status" value="1"/>
</dbReference>
<dbReference type="GO" id="GO:0005886">
    <property type="term" value="C:plasma membrane"/>
    <property type="evidence" value="ECO:0007669"/>
    <property type="project" value="UniProtKB-SubCell"/>
</dbReference>
<dbReference type="PANTHER" id="PTHR33383:SF1">
    <property type="entry name" value="MEMBRANE PROTEIN INSERTION EFFICIENCY FACTOR-RELATED"/>
    <property type="match status" value="1"/>
</dbReference>
<dbReference type="KEGG" id="abae:CL176_11775"/>
<evidence type="ECO:0000256" key="1">
    <source>
        <dbReference type="HAMAP-Rule" id="MF_00386"/>
    </source>
</evidence>
<sequence length="91" mass="10409">MVIKVRGDRMSHLLIGLIRMYQQFISPLFPATCRYKPSCSNYGLLAIEKFGAGKGFLMALARILRCHPFAEGGYDPVPDYFTLKRTKTEEY</sequence>
<evidence type="ECO:0000313" key="2">
    <source>
        <dbReference type="EMBL" id="AXY26624.1"/>
    </source>
</evidence>
<protein>
    <recommendedName>
        <fullName evidence="1">Putative membrane protein insertion efficiency factor</fullName>
    </recommendedName>
</protein>
<dbReference type="SMART" id="SM01234">
    <property type="entry name" value="Haemolytic"/>
    <property type="match status" value="1"/>
</dbReference>
<dbReference type="AlphaFoldDB" id="A0A347WNG7"/>
<dbReference type="NCBIfam" id="TIGR00278">
    <property type="entry name" value="membrane protein insertion efficiency factor YidD"/>
    <property type="match status" value="1"/>
</dbReference>
<comment type="function">
    <text evidence="1">Could be involved in insertion of integral membrane proteins into the membrane.</text>
</comment>
<keyword evidence="3" id="KW-1185">Reference proteome</keyword>
<evidence type="ECO:0000313" key="3">
    <source>
        <dbReference type="Proteomes" id="UP000263232"/>
    </source>
</evidence>
<gene>
    <name evidence="2" type="ORF">CL176_11775</name>
</gene>
<dbReference type="EMBL" id="CP023434">
    <property type="protein sequence ID" value="AXY26624.1"/>
    <property type="molecule type" value="Genomic_DNA"/>
</dbReference>
<dbReference type="Proteomes" id="UP000263232">
    <property type="component" value="Chromosome"/>
</dbReference>
<name>A0A347WNG7_9LACT</name>
<proteinExistence type="inferred from homology"/>
<dbReference type="InterPro" id="IPR002696">
    <property type="entry name" value="Membr_insert_effic_factor_YidD"/>
</dbReference>
<accession>A0A347WNG7</accession>
<dbReference type="Pfam" id="PF01809">
    <property type="entry name" value="YidD"/>
    <property type="match status" value="1"/>
</dbReference>
<dbReference type="HAMAP" id="MF_00386">
    <property type="entry name" value="UPF0161_YidD"/>
    <property type="match status" value="1"/>
</dbReference>
<reference evidence="2 3" key="1">
    <citation type="submission" date="2017-09" db="EMBL/GenBank/DDBJ databases">
        <title>Complete genome sequence of Oxytococcus suis strain ZY16052.</title>
        <authorList>
            <person name="Li F."/>
        </authorList>
    </citation>
    <scope>NUCLEOTIDE SEQUENCE [LARGE SCALE GENOMIC DNA]</scope>
    <source>
        <strain evidence="2 3">ZY16052</strain>
    </source>
</reference>
<dbReference type="OrthoDB" id="9801753at2"/>